<proteinExistence type="predicted"/>
<protein>
    <submittedName>
        <fullName evidence="1">Uncharacterized protein</fullName>
    </submittedName>
</protein>
<sequence length="137" mass="14071">MERNAFLDLGLQRLQLIACRRVQVAWLDVLGNDRVIVLRADRAQRVLEALLLSELALLAATIASSATTGSATSAGVSVLTPPAVVAVPAKRGTGPACLPVTTERFAISAALTVVAVSATVRGTIAAPLTVVTISATV</sequence>
<comment type="caution">
    <text evidence="1">The sequence shown here is derived from an EMBL/GenBank/DDBJ whole genome shotgun (WGS) entry which is preliminary data.</text>
</comment>
<organism evidence="1 2">
    <name type="scientific">Leucobacter komagatae</name>
    <dbReference type="NCBI Taxonomy" id="55969"/>
    <lineage>
        <taxon>Bacteria</taxon>
        <taxon>Bacillati</taxon>
        <taxon>Actinomycetota</taxon>
        <taxon>Actinomycetes</taxon>
        <taxon>Micrococcales</taxon>
        <taxon>Microbacteriaceae</taxon>
        <taxon>Leucobacter</taxon>
    </lineage>
</organism>
<reference evidence="1 2" key="1">
    <citation type="submission" date="2015-01" db="EMBL/GenBank/DDBJ databases">
        <title>Draft genome sequence of Leucobacter komagatae strain VKM ST2845.</title>
        <authorList>
            <person name="Karlyshev A.V."/>
            <person name="Kudryashova E.B."/>
        </authorList>
    </citation>
    <scope>NUCLEOTIDE SEQUENCE [LARGE SCALE GENOMIC DNA]</scope>
    <source>
        <strain evidence="1 2">VKM ST2845</strain>
    </source>
</reference>
<dbReference type="EMBL" id="JXSQ01000006">
    <property type="protein sequence ID" value="KIP52911.1"/>
    <property type="molecule type" value="Genomic_DNA"/>
</dbReference>
<feature type="non-terminal residue" evidence="1">
    <location>
        <position position="137"/>
    </location>
</feature>
<name>A0A0D0HZA7_9MICO</name>
<gene>
    <name evidence="1" type="ORF">SD72_06990</name>
</gene>
<evidence type="ECO:0000313" key="1">
    <source>
        <dbReference type="EMBL" id="KIP52911.1"/>
    </source>
</evidence>
<evidence type="ECO:0000313" key="2">
    <source>
        <dbReference type="Proteomes" id="UP000032120"/>
    </source>
</evidence>
<dbReference type="Proteomes" id="UP000032120">
    <property type="component" value="Unassembled WGS sequence"/>
</dbReference>
<accession>A0A0D0HZA7</accession>
<dbReference type="AlphaFoldDB" id="A0A0D0HZA7"/>
<keyword evidence="2" id="KW-1185">Reference proteome</keyword>